<sequence length="427" mass="43483">MRKFVVLAATAAVALGAGLAGSPAAFSAPAPDVSPSNLPPSVSGRDNPGPAFWDKQAKVVEVADAITAAYKRISGDSGYAGLVVDAASNSITLNWRGQVPASVTKATTNASGVTVNAVPTAKYSYQELAKATGKVIAERTSINGTEVVAAGPLADGSGLQVTAKGGATKAAVRNAISAVAGGVAVSVVNGSPEFAVAPPSVFGPTSRWNQQAFGGARWRLDNGGGCSQGFALGWAGDSAMATAAHCGALGSGARNPENNARYGTVTNRYENRDIEAIRADNQGDKGFFQASMWWGDVNGQQLWPVRGLTGNYPGMVTCSSGSYSGSLCDIVITANGVTVCLSGLYCVYGAVDVYNRTGGPVWGQGDSGGPVSIPIGSDVRAGGIISAIDTARGTGCAGEQNRQCANRGWYSPLDQWTGETGFTLRTQ</sequence>
<dbReference type="SUPFAM" id="SSF50494">
    <property type="entry name" value="Trypsin-like serine proteases"/>
    <property type="match status" value="1"/>
</dbReference>
<gene>
    <name evidence="3" type="ORF">E1263_22735</name>
</gene>
<evidence type="ECO:0008006" key="5">
    <source>
        <dbReference type="Google" id="ProtNLM"/>
    </source>
</evidence>
<dbReference type="Gene3D" id="2.40.10.10">
    <property type="entry name" value="Trypsin-like serine proteases"/>
    <property type="match status" value="2"/>
</dbReference>
<evidence type="ECO:0000256" key="1">
    <source>
        <dbReference type="SAM" id="MobiDB-lite"/>
    </source>
</evidence>
<dbReference type="InterPro" id="IPR043504">
    <property type="entry name" value="Peptidase_S1_PA_chymotrypsin"/>
</dbReference>
<feature type="signal peptide" evidence="2">
    <location>
        <begin position="1"/>
        <end position="27"/>
    </location>
</feature>
<accession>A0A4V2YPB0</accession>
<comment type="caution">
    <text evidence="3">The sequence shown here is derived from an EMBL/GenBank/DDBJ whole genome shotgun (WGS) entry which is preliminary data.</text>
</comment>
<dbReference type="InterPro" id="IPR009003">
    <property type="entry name" value="Peptidase_S1_PA"/>
</dbReference>
<protein>
    <recommendedName>
        <fullName evidence="5">Trypsin-like serine protease</fullName>
    </recommendedName>
</protein>
<feature type="region of interest" description="Disordered" evidence="1">
    <location>
        <begin position="29"/>
        <end position="50"/>
    </location>
</feature>
<dbReference type="EMBL" id="SMKX01000069">
    <property type="protein sequence ID" value="TDD57647.1"/>
    <property type="molecule type" value="Genomic_DNA"/>
</dbReference>
<organism evidence="3 4">
    <name type="scientific">Kribbella antibiotica</name>
    <dbReference type="NCBI Taxonomy" id="190195"/>
    <lineage>
        <taxon>Bacteria</taxon>
        <taxon>Bacillati</taxon>
        <taxon>Actinomycetota</taxon>
        <taxon>Actinomycetes</taxon>
        <taxon>Propionibacteriales</taxon>
        <taxon>Kribbellaceae</taxon>
        <taxon>Kribbella</taxon>
    </lineage>
</organism>
<evidence type="ECO:0000313" key="3">
    <source>
        <dbReference type="EMBL" id="TDD57647.1"/>
    </source>
</evidence>
<dbReference type="RefSeq" id="WP_132170595.1">
    <property type="nucleotide sequence ID" value="NZ_SMKX01000069.1"/>
</dbReference>
<keyword evidence="2" id="KW-0732">Signal</keyword>
<dbReference type="AlphaFoldDB" id="A0A4V2YPB0"/>
<feature type="chain" id="PRO_5020863999" description="Trypsin-like serine protease" evidence="2">
    <location>
        <begin position="28"/>
        <end position="427"/>
    </location>
</feature>
<name>A0A4V2YPB0_9ACTN</name>
<evidence type="ECO:0000313" key="4">
    <source>
        <dbReference type="Proteomes" id="UP000295124"/>
    </source>
</evidence>
<proteinExistence type="predicted"/>
<keyword evidence="4" id="KW-1185">Reference proteome</keyword>
<dbReference type="Proteomes" id="UP000295124">
    <property type="component" value="Unassembled WGS sequence"/>
</dbReference>
<reference evidence="3 4" key="1">
    <citation type="submission" date="2019-03" db="EMBL/GenBank/DDBJ databases">
        <title>Draft genome sequences of novel Actinobacteria.</title>
        <authorList>
            <person name="Sahin N."/>
            <person name="Ay H."/>
            <person name="Saygin H."/>
        </authorList>
    </citation>
    <scope>NUCLEOTIDE SEQUENCE [LARGE SCALE GENOMIC DNA]</scope>
    <source>
        <strain evidence="3 4">JCM 13523</strain>
    </source>
</reference>
<dbReference type="OrthoDB" id="4413809at2"/>
<evidence type="ECO:0000256" key="2">
    <source>
        <dbReference type="SAM" id="SignalP"/>
    </source>
</evidence>